<keyword evidence="3" id="KW-1185">Reference proteome</keyword>
<evidence type="ECO:0000256" key="1">
    <source>
        <dbReference type="PROSITE-ProRule" id="PRU00339"/>
    </source>
</evidence>
<proteinExistence type="predicted"/>
<dbReference type="PATRIC" id="fig|1003181.4.peg.5037"/>
<dbReference type="SUPFAM" id="SSF48452">
    <property type="entry name" value="TPR-like"/>
    <property type="match status" value="1"/>
</dbReference>
<dbReference type="AlphaFoldDB" id="A0A176RXQ2"/>
<gene>
    <name evidence="2" type="ORF">THIOM_003815</name>
</gene>
<dbReference type="Gene3D" id="1.25.40.10">
    <property type="entry name" value="Tetratricopeptide repeat domain"/>
    <property type="match status" value="1"/>
</dbReference>
<feature type="repeat" description="TPR" evidence="1">
    <location>
        <begin position="201"/>
        <end position="234"/>
    </location>
</feature>
<comment type="caution">
    <text evidence="2">The sequence shown here is derived from an EMBL/GenBank/DDBJ whole genome shotgun (WGS) entry which is preliminary data.</text>
</comment>
<dbReference type="InterPro" id="IPR011990">
    <property type="entry name" value="TPR-like_helical_dom_sf"/>
</dbReference>
<dbReference type="PROSITE" id="PS50005">
    <property type="entry name" value="TPR"/>
    <property type="match status" value="1"/>
</dbReference>
<evidence type="ECO:0000313" key="3">
    <source>
        <dbReference type="Proteomes" id="UP000076962"/>
    </source>
</evidence>
<sequence>MTDIKEREQHFATLKSKYQVSDYEDSSSSSHLYKVLKQLDSGKPLSESDINFLKKRKLTNILALAVDKDAASLIFDQKKHFASLKSKYGVSDYQDKSPSNPLYAILQKLDKGKRLDPIDVAWLEEHHINSWEERKLFSGKILRAYHRLEAIFYEQQYKRTGNKWNLSNGSSHWRGAKQPERALTLTENLNFDKIKENKLKSALLTTRGGAFRDIHELDQAEQCARKAIKYQPSSHHPYTLMGALCYERREYHEGDHWFNEAIKRGASPRDQDAEIKRVIKNADKDKRREVAEHLLKKDPVRYKWAKKYIVDKRS</sequence>
<organism evidence="2 3">
    <name type="scientific">Candidatus Thiomargarita nelsonii</name>
    <dbReference type="NCBI Taxonomy" id="1003181"/>
    <lineage>
        <taxon>Bacteria</taxon>
        <taxon>Pseudomonadati</taxon>
        <taxon>Pseudomonadota</taxon>
        <taxon>Gammaproteobacteria</taxon>
        <taxon>Thiotrichales</taxon>
        <taxon>Thiotrichaceae</taxon>
        <taxon>Thiomargarita</taxon>
    </lineage>
</organism>
<keyword evidence="1" id="KW-0802">TPR repeat</keyword>
<dbReference type="EMBL" id="LUTY01002343">
    <property type="protein sequence ID" value="OAD20479.1"/>
    <property type="molecule type" value="Genomic_DNA"/>
</dbReference>
<protein>
    <submittedName>
        <fullName evidence="2">Uncharacterized protein</fullName>
    </submittedName>
</protein>
<dbReference type="InterPro" id="IPR019734">
    <property type="entry name" value="TPR_rpt"/>
</dbReference>
<evidence type="ECO:0000313" key="2">
    <source>
        <dbReference type="EMBL" id="OAD20479.1"/>
    </source>
</evidence>
<name>A0A176RXQ2_9GAMM</name>
<accession>A0A176RXQ2</accession>
<dbReference type="Proteomes" id="UP000076962">
    <property type="component" value="Unassembled WGS sequence"/>
</dbReference>
<reference evidence="2 3" key="1">
    <citation type="submission" date="2016-05" db="EMBL/GenBank/DDBJ databases">
        <title>Single-cell genome of chain-forming Candidatus Thiomargarita nelsonii and comparison to other large sulfur-oxidizing bacteria.</title>
        <authorList>
            <person name="Winkel M."/>
            <person name="Salman V."/>
            <person name="Woyke T."/>
            <person name="Schulz-Vogt H."/>
            <person name="Richter M."/>
            <person name="Flood B."/>
            <person name="Bailey J."/>
            <person name="Amann R."/>
            <person name="Mussmann M."/>
        </authorList>
    </citation>
    <scope>NUCLEOTIDE SEQUENCE [LARGE SCALE GENOMIC DNA]</scope>
    <source>
        <strain evidence="2 3">THI036</strain>
    </source>
</reference>